<accession>A0AAJ5VT25</accession>
<dbReference type="CDD" id="cd02968">
    <property type="entry name" value="SCO"/>
    <property type="match status" value="1"/>
</dbReference>
<dbReference type="FunFam" id="3.40.30.10:FF:000013">
    <property type="entry name" value="Blast:Protein SCO1 homolog, mitochondrial"/>
    <property type="match status" value="1"/>
</dbReference>
<dbReference type="PANTHER" id="PTHR12151:SF25">
    <property type="entry name" value="LINALOOL DEHYDRATASE_ISOMERASE DOMAIN-CONTAINING PROTEIN"/>
    <property type="match status" value="1"/>
</dbReference>
<feature type="binding site" evidence="3">
    <location>
        <position position="79"/>
    </location>
    <ligand>
        <name>Cu cation</name>
        <dbReference type="ChEBI" id="CHEBI:23378"/>
    </ligand>
</feature>
<dbReference type="EMBL" id="CP119312">
    <property type="protein sequence ID" value="WEK03003.1"/>
    <property type="molecule type" value="Genomic_DNA"/>
</dbReference>
<keyword evidence="4" id="KW-1015">Disulfide bond</keyword>
<organism evidence="6 7">
    <name type="scientific">Candidatus Devosia phytovorans</name>
    <dbReference type="NCBI Taxonomy" id="3121372"/>
    <lineage>
        <taxon>Bacteria</taxon>
        <taxon>Pseudomonadati</taxon>
        <taxon>Pseudomonadota</taxon>
        <taxon>Alphaproteobacteria</taxon>
        <taxon>Hyphomicrobiales</taxon>
        <taxon>Devosiaceae</taxon>
        <taxon>Devosia</taxon>
    </lineage>
</organism>
<reference evidence="6" key="1">
    <citation type="submission" date="2023-03" db="EMBL/GenBank/DDBJ databases">
        <title>Andean soil-derived lignocellulolytic bacterial consortium as a source of novel taxa and putative plastic-active enzymes.</title>
        <authorList>
            <person name="Diaz-Garcia L."/>
            <person name="Chuvochina M."/>
            <person name="Feuerriegel G."/>
            <person name="Bunk B."/>
            <person name="Sproer C."/>
            <person name="Streit W.R."/>
            <person name="Rodriguez L.M."/>
            <person name="Overmann J."/>
            <person name="Jimenez D.J."/>
        </authorList>
    </citation>
    <scope>NUCLEOTIDE SEQUENCE</scope>
    <source>
        <strain evidence="6">MAG 4196</strain>
    </source>
</reference>
<dbReference type="Gene3D" id="3.40.30.10">
    <property type="entry name" value="Glutaredoxin"/>
    <property type="match status" value="1"/>
</dbReference>
<evidence type="ECO:0000256" key="2">
    <source>
        <dbReference type="ARBA" id="ARBA00023008"/>
    </source>
</evidence>
<dbReference type="GO" id="GO:0046872">
    <property type="term" value="F:metal ion binding"/>
    <property type="evidence" value="ECO:0007669"/>
    <property type="project" value="UniProtKB-KW"/>
</dbReference>
<evidence type="ECO:0000256" key="3">
    <source>
        <dbReference type="PIRSR" id="PIRSR603782-1"/>
    </source>
</evidence>
<evidence type="ECO:0000256" key="1">
    <source>
        <dbReference type="ARBA" id="ARBA00010996"/>
    </source>
</evidence>
<dbReference type="PANTHER" id="PTHR12151">
    <property type="entry name" value="ELECTRON TRANSPORT PROTIN SCO1/SENC FAMILY MEMBER"/>
    <property type="match status" value="1"/>
</dbReference>
<sequence length="202" mass="21899">MATASKSLRNFRIVLWALVAVVAIGATALVIFRPPARPLGVTGQEFALNSTKGGAFTQDDLKGVPSLIFFGFTFCPDVCPTTLAETTAIRAELGLTPEQLRIIFVSVDPERDTLDMVRDYVEGFDPSIIGLVGHDLTQTENAKKAFGVFSEKVESEPGDPYYLVNHTALTFLINDDGSFQGTIAYEEAHDTAVAKVKRLVEG</sequence>
<feature type="binding site" evidence="3">
    <location>
        <position position="75"/>
    </location>
    <ligand>
        <name>Cu cation</name>
        <dbReference type="ChEBI" id="CHEBI:23378"/>
    </ligand>
</feature>
<gene>
    <name evidence="6" type="ORF">P0Y65_12390</name>
</gene>
<dbReference type="Pfam" id="PF02630">
    <property type="entry name" value="SCO1-SenC"/>
    <property type="match status" value="1"/>
</dbReference>
<feature type="disulfide bond" description="Redox-active" evidence="4">
    <location>
        <begin position="75"/>
        <end position="79"/>
    </location>
</feature>
<dbReference type="Proteomes" id="UP001217476">
    <property type="component" value="Chromosome"/>
</dbReference>
<evidence type="ECO:0000313" key="6">
    <source>
        <dbReference type="EMBL" id="WEK03003.1"/>
    </source>
</evidence>
<dbReference type="InterPro" id="IPR013766">
    <property type="entry name" value="Thioredoxin_domain"/>
</dbReference>
<comment type="similarity">
    <text evidence="1">Belongs to the SCO1/2 family.</text>
</comment>
<feature type="binding site" evidence="3">
    <location>
        <position position="166"/>
    </location>
    <ligand>
        <name>Cu cation</name>
        <dbReference type="ChEBI" id="CHEBI:23378"/>
    </ligand>
</feature>
<dbReference type="AlphaFoldDB" id="A0AAJ5VT25"/>
<protein>
    <submittedName>
        <fullName evidence="6">SCO family protein</fullName>
    </submittedName>
</protein>
<evidence type="ECO:0000259" key="5">
    <source>
        <dbReference type="PROSITE" id="PS51352"/>
    </source>
</evidence>
<feature type="domain" description="Thioredoxin" evidence="5">
    <location>
        <begin position="37"/>
        <end position="202"/>
    </location>
</feature>
<evidence type="ECO:0000256" key="4">
    <source>
        <dbReference type="PIRSR" id="PIRSR603782-2"/>
    </source>
</evidence>
<dbReference type="InterPro" id="IPR003782">
    <property type="entry name" value="SCO1/SenC"/>
</dbReference>
<dbReference type="SUPFAM" id="SSF52833">
    <property type="entry name" value="Thioredoxin-like"/>
    <property type="match status" value="1"/>
</dbReference>
<dbReference type="PROSITE" id="PS51352">
    <property type="entry name" value="THIOREDOXIN_2"/>
    <property type="match status" value="1"/>
</dbReference>
<evidence type="ECO:0000313" key="7">
    <source>
        <dbReference type="Proteomes" id="UP001217476"/>
    </source>
</evidence>
<keyword evidence="3" id="KW-0479">Metal-binding</keyword>
<dbReference type="InterPro" id="IPR036249">
    <property type="entry name" value="Thioredoxin-like_sf"/>
</dbReference>
<keyword evidence="2 3" id="KW-0186">Copper</keyword>
<proteinExistence type="inferred from homology"/>
<name>A0AAJ5VT25_9HYPH</name>